<dbReference type="GO" id="GO:0016787">
    <property type="term" value="F:hydrolase activity"/>
    <property type="evidence" value="ECO:0007669"/>
    <property type="project" value="UniProtKB-KW"/>
</dbReference>
<dbReference type="Gene3D" id="3.40.50.1820">
    <property type="entry name" value="alpha/beta hydrolase"/>
    <property type="match status" value="1"/>
</dbReference>
<keyword evidence="3" id="KW-1185">Reference proteome</keyword>
<evidence type="ECO:0000313" key="3">
    <source>
        <dbReference type="Proteomes" id="UP001152422"/>
    </source>
</evidence>
<sequence>MIKIETSCNNEIAYIREGQGFPVILIHGLDSNMASLYNLKDALKNKFDVIVYDVRGHGKSSKPNSFNLEDHVEDLKILMKKLEVEEAHLIGHDMGGLIAKSFTNKYESMVTSLTLIASNLIDSVHGLNKLMIEHQDEIEGFDKSEALILLLPYMYKDQGKAKKWFQNQLIYSRQSAEDSAVATRAIMGFPVFNKDIEIEHVNVPTLLVNGRYDPLNMGESTDRYNHAFQTLTILEFKQSGHAPHIEEPDHFVEAYLDFIDALKYQKNDLV</sequence>
<dbReference type="KEGG" id="seqo:SE1039_04440"/>
<name>A0A9X4L4H6_9STAP</name>
<evidence type="ECO:0000313" key="2">
    <source>
        <dbReference type="EMBL" id="MDG0846630.1"/>
    </source>
</evidence>
<dbReference type="InterPro" id="IPR050266">
    <property type="entry name" value="AB_hydrolase_sf"/>
</dbReference>
<accession>A0A9X4L4H6</accession>
<dbReference type="InterPro" id="IPR000073">
    <property type="entry name" value="AB_hydrolase_1"/>
</dbReference>
<protein>
    <submittedName>
        <fullName evidence="2">Alpha/beta hydrolase</fullName>
    </submittedName>
</protein>
<reference evidence="2" key="1">
    <citation type="submission" date="2022-05" db="EMBL/GenBank/DDBJ databases">
        <title>Comparative genomics of Staphylococcus equorum isolates.</title>
        <authorList>
            <person name="Luelf R.H."/>
        </authorList>
    </citation>
    <scope>NUCLEOTIDE SEQUENCE</scope>
    <source>
        <strain evidence="2">TMW 2.2497</strain>
    </source>
</reference>
<dbReference type="Pfam" id="PF00561">
    <property type="entry name" value="Abhydrolase_1"/>
    <property type="match status" value="1"/>
</dbReference>
<feature type="domain" description="AB hydrolase-1" evidence="1">
    <location>
        <begin position="22"/>
        <end position="131"/>
    </location>
</feature>
<evidence type="ECO:0000259" key="1">
    <source>
        <dbReference type="Pfam" id="PF00561"/>
    </source>
</evidence>
<dbReference type="PRINTS" id="PR00111">
    <property type="entry name" value="ABHYDROLASE"/>
</dbReference>
<organism evidence="2 3">
    <name type="scientific">Staphylococcus equorum</name>
    <dbReference type="NCBI Taxonomy" id="246432"/>
    <lineage>
        <taxon>Bacteria</taxon>
        <taxon>Bacillati</taxon>
        <taxon>Bacillota</taxon>
        <taxon>Bacilli</taxon>
        <taxon>Bacillales</taxon>
        <taxon>Staphylococcaceae</taxon>
        <taxon>Staphylococcus</taxon>
    </lineage>
</organism>
<dbReference type="PANTHER" id="PTHR43798">
    <property type="entry name" value="MONOACYLGLYCEROL LIPASE"/>
    <property type="match status" value="1"/>
</dbReference>
<dbReference type="AlphaFoldDB" id="A0A9X4L4H6"/>
<dbReference type="SUPFAM" id="SSF53474">
    <property type="entry name" value="alpha/beta-Hydrolases"/>
    <property type="match status" value="1"/>
</dbReference>
<dbReference type="GO" id="GO:0016020">
    <property type="term" value="C:membrane"/>
    <property type="evidence" value="ECO:0007669"/>
    <property type="project" value="TreeGrafter"/>
</dbReference>
<dbReference type="RefSeq" id="WP_002512067.1">
    <property type="nucleotide sequence ID" value="NZ_CP013114.1"/>
</dbReference>
<gene>
    <name evidence="2" type="ORF">M4L89_10395</name>
</gene>
<dbReference type="InterPro" id="IPR029058">
    <property type="entry name" value="AB_hydrolase_fold"/>
</dbReference>
<proteinExistence type="predicted"/>
<dbReference type="PANTHER" id="PTHR43798:SF28">
    <property type="entry name" value="AB HYDROLASE-1 DOMAIN-CONTAINING PROTEIN"/>
    <property type="match status" value="1"/>
</dbReference>
<dbReference type="Proteomes" id="UP001152422">
    <property type="component" value="Unassembled WGS sequence"/>
</dbReference>
<keyword evidence="2" id="KW-0378">Hydrolase</keyword>
<comment type="caution">
    <text evidence="2">The sequence shown here is derived from an EMBL/GenBank/DDBJ whole genome shotgun (WGS) entry which is preliminary data.</text>
</comment>
<dbReference type="EMBL" id="JAMBQA010000005">
    <property type="protein sequence ID" value="MDG0846630.1"/>
    <property type="molecule type" value="Genomic_DNA"/>
</dbReference>